<dbReference type="SMART" id="SM00710">
    <property type="entry name" value="PbH1"/>
    <property type="match status" value="9"/>
</dbReference>
<dbReference type="OrthoDB" id="6502305at2"/>
<dbReference type="KEGG" id="palb:EJC50_29110"/>
<feature type="transmembrane region" description="Helical" evidence="1">
    <location>
        <begin position="12"/>
        <end position="30"/>
    </location>
</feature>
<keyword evidence="4" id="KW-1185">Reference proteome</keyword>
<gene>
    <name evidence="3" type="ORF">EJC50_29110</name>
</gene>
<accession>A0A3Q8X909</accession>
<keyword evidence="1" id="KW-1133">Transmembrane helix</keyword>
<protein>
    <recommendedName>
        <fullName evidence="2">Rhamnogalacturonase A/B/Epimerase-like pectate lyase domain-containing protein</fullName>
    </recommendedName>
</protein>
<evidence type="ECO:0000256" key="1">
    <source>
        <dbReference type="SAM" id="Phobius"/>
    </source>
</evidence>
<reference evidence="4" key="1">
    <citation type="submission" date="2018-12" db="EMBL/GenBank/DDBJ databases">
        <title>Genome sequence of Peanibacillus sp.</title>
        <authorList>
            <person name="Subramani G."/>
            <person name="Srinivasan S."/>
            <person name="Kim M.K."/>
        </authorList>
    </citation>
    <scope>NUCLEOTIDE SEQUENCE [LARGE SCALE GENOMIC DNA]</scope>
    <source>
        <strain evidence="4">18JY67-1</strain>
    </source>
</reference>
<name>A0A3Q8X909_9BACL</name>
<sequence length="491" mass="52942">MKISNNLKRMSLSILATTALLLAAIIYHWHINDVNKGQGQGQEPLSATVTANNPVPVKATISTYNVKSFGATGNGKANDTRAIQKAIDYVTAAKGVLYFPKGTYLIDGNANVTVKSNMKLLGDGVAKTTIKAFGKSFSRTLITLSGSNIQASQLSFDGNNIVNQIIAVKEGSKNITIMRSSVGNATHRADWDVFHDAPVTAGIIVYGNSDSIKLDTLDIHDIQAALWIDGSLISRGIYMTTNADKPQEKVATHVSITHNYIHDIGPADDGDGIYYEDLGIAEGQGIDTGSIIANNVFENCAKRAIKLLAQGITVDSNKIINNYLNDNYYKGSKGGNLAPDMYAGISIYADNNVISNNILSGKGSFYAAIEIDSDYKTVNNITVSNNQILMGEESDQEGKTALRIGSVDNFTIASNLLKNGEKGIWTWQNAANGIIRQNTINMPNGAGIVLTTYMKDVFLKDIQITNNSITARDDQVQEDNSRSTNIVVQSN</sequence>
<dbReference type="Pfam" id="PF12708">
    <property type="entry name" value="Pect-lyase_RHGA_epim"/>
    <property type="match status" value="1"/>
</dbReference>
<evidence type="ECO:0000313" key="4">
    <source>
        <dbReference type="Proteomes" id="UP000272528"/>
    </source>
</evidence>
<dbReference type="InterPro" id="IPR011050">
    <property type="entry name" value="Pectin_lyase_fold/virulence"/>
</dbReference>
<dbReference type="InterPro" id="IPR006626">
    <property type="entry name" value="PbH1"/>
</dbReference>
<evidence type="ECO:0000259" key="2">
    <source>
        <dbReference type="Pfam" id="PF12708"/>
    </source>
</evidence>
<dbReference type="AlphaFoldDB" id="A0A3Q8X909"/>
<dbReference type="SUPFAM" id="SSF51126">
    <property type="entry name" value="Pectin lyase-like"/>
    <property type="match status" value="1"/>
</dbReference>
<keyword evidence="1" id="KW-0812">Transmembrane</keyword>
<dbReference type="InterPro" id="IPR024535">
    <property type="entry name" value="RHGA/B-epi-like_pectate_lyase"/>
</dbReference>
<proteinExistence type="predicted"/>
<keyword evidence="1" id="KW-0472">Membrane</keyword>
<evidence type="ECO:0000313" key="3">
    <source>
        <dbReference type="EMBL" id="AZN43295.1"/>
    </source>
</evidence>
<organism evidence="3 4">
    <name type="scientific">Paenibacillus albus</name>
    <dbReference type="NCBI Taxonomy" id="2495582"/>
    <lineage>
        <taxon>Bacteria</taxon>
        <taxon>Bacillati</taxon>
        <taxon>Bacillota</taxon>
        <taxon>Bacilli</taxon>
        <taxon>Bacillales</taxon>
        <taxon>Paenibacillaceae</taxon>
        <taxon>Paenibacillus</taxon>
    </lineage>
</organism>
<dbReference type="Gene3D" id="2.160.20.10">
    <property type="entry name" value="Single-stranded right-handed beta-helix, Pectin lyase-like"/>
    <property type="match status" value="1"/>
</dbReference>
<feature type="domain" description="Rhamnogalacturonase A/B/Epimerase-like pectate lyase" evidence="2">
    <location>
        <begin position="65"/>
        <end position="320"/>
    </location>
</feature>
<dbReference type="EMBL" id="CP034437">
    <property type="protein sequence ID" value="AZN43295.1"/>
    <property type="molecule type" value="Genomic_DNA"/>
</dbReference>
<dbReference type="Proteomes" id="UP000272528">
    <property type="component" value="Chromosome"/>
</dbReference>
<dbReference type="RefSeq" id="WP_126019704.1">
    <property type="nucleotide sequence ID" value="NZ_CP034437.1"/>
</dbReference>
<dbReference type="InterPro" id="IPR012334">
    <property type="entry name" value="Pectin_lyas_fold"/>
</dbReference>